<keyword evidence="3" id="KW-0812">Transmembrane</keyword>
<dbReference type="Proteomes" id="UP001274896">
    <property type="component" value="Unassembled WGS sequence"/>
</dbReference>
<keyword evidence="6 7" id="KW-0012">Acyltransferase</keyword>
<evidence type="ECO:0000256" key="7">
    <source>
        <dbReference type="RuleBase" id="RU079119"/>
    </source>
</evidence>
<evidence type="ECO:0000313" key="10">
    <source>
        <dbReference type="Proteomes" id="UP001274896"/>
    </source>
</evidence>
<keyword evidence="10" id="KW-1185">Reference proteome</keyword>
<comment type="domain">
    <text evidence="7">The DHHC domain is required for palmitoyltransferase activity.</text>
</comment>
<dbReference type="InterPro" id="IPR039859">
    <property type="entry name" value="PFA4/ZDH16/20/ERF2-like"/>
</dbReference>
<evidence type="ECO:0000256" key="4">
    <source>
        <dbReference type="ARBA" id="ARBA00022989"/>
    </source>
</evidence>
<feature type="domain" description="Palmitoyltransferase DHHC" evidence="8">
    <location>
        <begin position="33"/>
        <end position="68"/>
    </location>
</feature>
<dbReference type="AlphaFoldDB" id="A0AAE0QJG0"/>
<dbReference type="GO" id="GO:0016020">
    <property type="term" value="C:membrane"/>
    <property type="evidence" value="ECO:0007669"/>
    <property type="project" value="UniProtKB-SubCell"/>
</dbReference>
<dbReference type="EMBL" id="JAUCMX010000015">
    <property type="protein sequence ID" value="KAK3521949.1"/>
    <property type="molecule type" value="Genomic_DNA"/>
</dbReference>
<dbReference type="GO" id="GO:0019706">
    <property type="term" value="F:protein-cysteine S-palmitoyltransferase activity"/>
    <property type="evidence" value="ECO:0007669"/>
    <property type="project" value="UniProtKB-EC"/>
</dbReference>
<evidence type="ECO:0000256" key="3">
    <source>
        <dbReference type="ARBA" id="ARBA00022692"/>
    </source>
</evidence>
<organism evidence="9 10">
    <name type="scientific">Hemibagrus guttatus</name>
    <dbReference type="NCBI Taxonomy" id="175788"/>
    <lineage>
        <taxon>Eukaryota</taxon>
        <taxon>Metazoa</taxon>
        <taxon>Chordata</taxon>
        <taxon>Craniata</taxon>
        <taxon>Vertebrata</taxon>
        <taxon>Euteleostomi</taxon>
        <taxon>Actinopterygii</taxon>
        <taxon>Neopterygii</taxon>
        <taxon>Teleostei</taxon>
        <taxon>Ostariophysi</taxon>
        <taxon>Siluriformes</taxon>
        <taxon>Bagridae</taxon>
        <taxon>Hemibagrus</taxon>
    </lineage>
</organism>
<evidence type="ECO:0000259" key="8">
    <source>
        <dbReference type="Pfam" id="PF01529"/>
    </source>
</evidence>
<dbReference type="EC" id="2.3.1.225" evidence="7"/>
<dbReference type="PROSITE" id="PS50216">
    <property type="entry name" value="DHHC"/>
    <property type="match status" value="1"/>
</dbReference>
<comment type="catalytic activity">
    <reaction evidence="7">
        <text>L-cysteinyl-[protein] + hexadecanoyl-CoA = S-hexadecanoyl-L-cysteinyl-[protein] + CoA</text>
        <dbReference type="Rhea" id="RHEA:36683"/>
        <dbReference type="Rhea" id="RHEA-COMP:10131"/>
        <dbReference type="Rhea" id="RHEA-COMP:11032"/>
        <dbReference type="ChEBI" id="CHEBI:29950"/>
        <dbReference type="ChEBI" id="CHEBI:57287"/>
        <dbReference type="ChEBI" id="CHEBI:57379"/>
        <dbReference type="ChEBI" id="CHEBI:74151"/>
        <dbReference type="EC" id="2.3.1.225"/>
    </reaction>
</comment>
<dbReference type="InterPro" id="IPR001594">
    <property type="entry name" value="Palmitoyltrfase_DHHC"/>
</dbReference>
<name>A0AAE0QJG0_9TELE</name>
<evidence type="ECO:0000256" key="5">
    <source>
        <dbReference type="ARBA" id="ARBA00023136"/>
    </source>
</evidence>
<comment type="caution">
    <text evidence="9">The sequence shown here is derived from an EMBL/GenBank/DDBJ whole genome shotgun (WGS) entry which is preliminary data.</text>
</comment>
<protein>
    <recommendedName>
        <fullName evidence="7">Palmitoyltransferase</fullName>
        <ecNumber evidence="7">2.3.1.225</ecNumber>
    </recommendedName>
</protein>
<dbReference type="PANTHER" id="PTHR12246">
    <property type="entry name" value="PALMITOYLTRANSFERASE ZDHHC16"/>
    <property type="match status" value="1"/>
</dbReference>
<accession>A0AAE0QJG0</accession>
<comment type="similarity">
    <text evidence="7">Belongs to the DHHC palmitoyltransferase family.</text>
</comment>
<dbReference type="Pfam" id="PF01529">
    <property type="entry name" value="DHHC"/>
    <property type="match status" value="1"/>
</dbReference>
<comment type="subcellular location">
    <subcellularLocation>
        <location evidence="1">Membrane</location>
        <topology evidence="1">Multi-pass membrane protein</topology>
    </subcellularLocation>
</comment>
<keyword evidence="5" id="KW-0472">Membrane</keyword>
<gene>
    <name evidence="9" type="ORF">QTP70_020052</name>
</gene>
<sequence length="95" mass="11128">EYENEERLEEKQEILKKLARSLTIYTRTGSSTIRYCDRCQVIKPDRCHHCFTCDKCVLKMDHHCPCLGDGYTCPARLVSTDAELDIVHHQTNVKW</sequence>
<evidence type="ECO:0000256" key="1">
    <source>
        <dbReference type="ARBA" id="ARBA00004141"/>
    </source>
</evidence>
<evidence type="ECO:0000256" key="2">
    <source>
        <dbReference type="ARBA" id="ARBA00022679"/>
    </source>
</evidence>
<feature type="non-terminal residue" evidence="9">
    <location>
        <position position="95"/>
    </location>
</feature>
<proteinExistence type="inferred from homology"/>
<keyword evidence="2 7" id="KW-0808">Transferase</keyword>
<keyword evidence="4" id="KW-1133">Transmembrane helix</keyword>
<reference evidence="9" key="1">
    <citation type="submission" date="2023-06" db="EMBL/GenBank/DDBJ databases">
        <title>Male Hemibagrus guttatus genome.</title>
        <authorList>
            <person name="Bian C."/>
        </authorList>
    </citation>
    <scope>NUCLEOTIDE SEQUENCE</scope>
    <source>
        <strain evidence="9">Male_cb2023</strain>
        <tissue evidence="9">Muscle</tissue>
    </source>
</reference>
<evidence type="ECO:0000256" key="6">
    <source>
        <dbReference type="ARBA" id="ARBA00023315"/>
    </source>
</evidence>
<evidence type="ECO:0000313" key="9">
    <source>
        <dbReference type="EMBL" id="KAK3521949.1"/>
    </source>
</evidence>